<name>A0A0L0G2P4_9EUKA</name>
<accession>A0A0L0G2P4</accession>
<keyword evidence="2" id="KW-1185">Reference proteome</keyword>
<dbReference type="AlphaFoldDB" id="A0A0L0G2P4"/>
<proteinExistence type="predicted"/>
<gene>
    <name evidence="1" type="ORF">SARC_04679</name>
</gene>
<evidence type="ECO:0000313" key="2">
    <source>
        <dbReference type="Proteomes" id="UP000054560"/>
    </source>
</evidence>
<dbReference type="RefSeq" id="XP_014156963.1">
    <property type="nucleotide sequence ID" value="XM_014301488.1"/>
</dbReference>
<dbReference type="GeneID" id="25905183"/>
<sequence>MVVEERSVDHVGDPKFAGMDVEKHIVDYVEDPNFAAMVVENQTLEKNLVCTNCGDKSSTLYCESCQPGVSWSDEFILDLIIRNTTIVSFQRHVTLGGATCATGVLNSIGKPRVAYPDLSVNTGSRVVFACADENGGHRSYLEQCELARLHVLAFGTTAEVPHVIIRVNTDRIREHYRAIAQIIHNMLTQPLGDASGPFLLYVDYPVDNKHLKNAHAAHGKALILLENIVDMDAVCIDSDLAAMEFADFVKLPEDAVVLSAECLLRQPICRRYVGKRICQRPTEAAGDVMCEDCKKKRRKNTFILTSTGRVRYTADV</sequence>
<dbReference type="EMBL" id="KQ241868">
    <property type="protein sequence ID" value="KNC83061.1"/>
    <property type="molecule type" value="Genomic_DNA"/>
</dbReference>
<evidence type="ECO:0000313" key="1">
    <source>
        <dbReference type="EMBL" id="KNC83061.1"/>
    </source>
</evidence>
<dbReference type="Proteomes" id="UP000054560">
    <property type="component" value="Unassembled WGS sequence"/>
</dbReference>
<organism evidence="1 2">
    <name type="scientific">Sphaeroforma arctica JP610</name>
    <dbReference type="NCBI Taxonomy" id="667725"/>
    <lineage>
        <taxon>Eukaryota</taxon>
        <taxon>Ichthyosporea</taxon>
        <taxon>Ichthyophonida</taxon>
        <taxon>Sphaeroforma</taxon>
    </lineage>
</organism>
<reference evidence="1 2" key="1">
    <citation type="submission" date="2011-02" db="EMBL/GenBank/DDBJ databases">
        <title>The Genome Sequence of Sphaeroforma arctica JP610.</title>
        <authorList>
            <consortium name="The Broad Institute Genome Sequencing Platform"/>
            <person name="Russ C."/>
            <person name="Cuomo C."/>
            <person name="Young S.K."/>
            <person name="Zeng Q."/>
            <person name="Gargeya S."/>
            <person name="Alvarado L."/>
            <person name="Berlin A."/>
            <person name="Chapman S.B."/>
            <person name="Chen Z."/>
            <person name="Freedman E."/>
            <person name="Gellesch M."/>
            <person name="Goldberg J."/>
            <person name="Griggs A."/>
            <person name="Gujja S."/>
            <person name="Heilman E."/>
            <person name="Heiman D."/>
            <person name="Howarth C."/>
            <person name="Mehta T."/>
            <person name="Neiman D."/>
            <person name="Pearson M."/>
            <person name="Roberts A."/>
            <person name="Saif S."/>
            <person name="Shea T."/>
            <person name="Shenoy N."/>
            <person name="Sisk P."/>
            <person name="Stolte C."/>
            <person name="Sykes S."/>
            <person name="White J."/>
            <person name="Yandava C."/>
            <person name="Burger G."/>
            <person name="Gray M.W."/>
            <person name="Holland P.W.H."/>
            <person name="King N."/>
            <person name="Lang F.B.F."/>
            <person name="Roger A.J."/>
            <person name="Ruiz-Trillo I."/>
            <person name="Haas B."/>
            <person name="Nusbaum C."/>
            <person name="Birren B."/>
        </authorList>
    </citation>
    <scope>NUCLEOTIDE SEQUENCE [LARGE SCALE GENOMIC DNA]</scope>
    <source>
        <strain evidence="1 2">JP610</strain>
    </source>
</reference>
<protein>
    <submittedName>
        <fullName evidence="1">Uncharacterized protein</fullName>
    </submittedName>
</protein>